<evidence type="ECO:0000256" key="1">
    <source>
        <dbReference type="ARBA" id="ARBA00005417"/>
    </source>
</evidence>
<organism evidence="6 7">
    <name type="scientific">Paenibacillus oryzisoli</name>
    <dbReference type="NCBI Taxonomy" id="1850517"/>
    <lineage>
        <taxon>Bacteria</taxon>
        <taxon>Bacillati</taxon>
        <taxon>Bacillota</taxon>
        <taxon>Bacilli</taxon>
        <taxon>Bacillales</taxon>
        <taxon>Paenibacillaceae</taxon>
        <taxon>Paenibacillus</taxon>
    </lineage>
</organism>
<keyword evidence="2" id="KW-0813">Transport</keyword>
<keyword evidence="4 6" id="KW-0067">ATP-binding</keyword>
<reference evidence="6 7" key="1">
    <citation type="submission" date="2016-05" db="EMBL/GenBank/DDBJ databases">
        <title>Paenibacillus sp. 1ZS3-15 nov., isolated from the rhizosphere soil.</title>
        <authorList>
            <person name="Zhang X.X."/>
            <person name="Zhang J."/>
        </authorList>
    </citation>
    <scope>NUCLEOTIDE SEQUENCE [LARGE SCALE GENOMIC DNA]</scope>
    <source>
        <strain evidence="6 7">1ZS3-15</strain>
    </source>
</reference>
<evidence type="ECO:0000256" key="2">
    <source>
        <dbReference type="ARBA" id="ARBA00022448"/>
    </source>
</evidence>
<dbReference type="Proteomes" id="UP000078454">
    <property type="component" value="Unassembled WGS sequence"/>
</dbReference>
<dbReference type="Pfam" id="PF00005">
    <property type="entry name" value="ABC_tran"/>
    <property type="match status" value="1"/>
</dbReference>
<dbReference type="PROSITE" id="PS50893">
    <property type="entry name" value="ABC_TRANSPORTER_2"/>
    <property type="match status" value="1"/>
</dbReference>
<dbReference type="OrthoDB" id="9804819at2"/>
<keyword evidence="7" id="KW-1185">Reference proteome</keyword>
<evidence type="ECO:0000256" key="3">
    <source>
        <dbReference type="ARBA" id="ARBA00022741"/>
    </source>
</evidence>
<protein>
    <submittedName>
        <fullName evidence="6">ABC transporter ATP-binding protein</fullName>
    </submittedName>
</protein>
<comment type="caution">
    <text evidence="6">The sequence shown here is derived from an EMBL/GenBank/DDBJ whole genome shotgun (WGS) entry which is preliminary data.</text>
</comment>
<dbReference type="InterPro" id="IPR027417">
    <property type="entry name" value="P-loop_NTPase"/>
</dbReference>
<sequence>MKLCIERVSKQYGRKQALDNVSCELTEGVYGFLGANGSGKTTLMRILAAVVKPSAGRVLLDGVDIELLNDQYRDVLGYLPQHMGYYKNFTVEKFLFYIAALKGIEKNEAHVRVEKLLEDVQLTNEKRVKVGKLSGGMKQRVGIAQALLNDPKIIIVDEPTAGLDPKERIRFRNLLSAIASDRIVLLSTHIVSDIEYIAKELLILKRGILIEKAQPQLLLGRLQGKVWTVLVEPSEINVLQAKYKVSNMNRKNDHLEVRILSENKPDPRAVEAIPNLEDLYLYYFDEEAVK</sequence>
<dbReference type="InterPro" id="IPR003439">
    <property type="entry name" value="ABC_transporter-like_ATP-bd"/>
</dbReference>
<feature type="domain" description="ABC transporter" evidence="5">
    <location>
        <begin position="3"/>
        <end position="231"/>
    </location>
</feature>
<dbReference type="SMART" id="SM00382">
    <property type="entry name" value="AAA"/>
    <property type="match status" value="1"/>
</dbReference>
<accession>A0A198AE37</accession>
<dbReference type="Gene3D" id="3.40.50.300">
    <property type="entry name" value="P-loop containing nucleotide triphosphate hydrolases"/>
    <property type="match status" value="1"/>
</dbReference>
<dbReference type="EMBL" id="LYPB01000058">
    <property type="protein sequence ID" value="OAS19316.1"/>
    <property type="molecule type" value="Genomic_DNA"/>
</dbReference>
<evidence type="ECO:0000256" key="4">
    <source>
        <dbReference type="ARBA" id="ARBA00022840"/>
    </source>
</evidence>
<dbReference type="PANTHER" id="PTHR43335:SF2">
    <property type="entry name" value="ABC TRANSPORTER, ATP-BINDING PROTEIN"/>
    <property type="match status" value="1"/>
</dbReference>
<keyword evidence="3" id="KW-0547">Nucleotide-binding</keyword>
<dbReference type="GO" id="GO:0016887">
    <property type="term" value="F:ATP hydrolysis activity"/>
    <property type="evidence" value="ECO:0007669"/>
    <property type="project" value="InterPro"/>
</dbReference>
<evidence type="ECO:0000259" key="5">
    <source>
        <dbReference type="PROSITE" id="PS50893"/>
    </source>
</evidence>
<name>A0A198AE37_9BACL</name>
<dbReference type="SUPFAM" id="SSF52540">
    <property type="entry name" value="P-loop containing nucleoside triphosphate hydrolases"/>
    <property type="match status" value="1"/>
</dbReference>
<evidence type="ECO:0000313" key="7">
    <source>
        <dbReference type="Proteomes" id="UP000078454"/>
    </source>
</evidence>
<proteinExistence type="inferred from homology"/>
<evidence type="ECO:0000313" key="6">
    <source>
        <dbReference type="EMBL" id="OAS19316.1"/>
    </source>
</evidence>
<dbReference type="AlphaFoldDB" id="A0A198AE37"/>
<dbReference type="InterPro" id="IPR017871">
    <property type="entry name" value="ABC_transporter-like_CS"/>
</dbReference>
<dbReference type="RefSeq" id="WP_068663714.1">
    <property type="nucleotide sequence ID" value="NZ_LYPB01000058.1"/>
</dbReference>
<dbReference type="STRING" id="1850517.A8708_26775"/>
<dbReference type="InterPro" id="IPR003593">
    <property type="entry name" value="AAA+_ATPase"/>
</dbReference>
<dbReference type="PANTHER" id="PTHR43335">
    <property type="entry name" value="ABC TRANSPORTER, ATP-BINDING PROTEIN"/>
    <property type="match status" value="1"/>
</dbReference>
<comment type="similarity">
    <text evidence="1">Belongs to the ABC transporter superfamily.</text>
</comment>
<dbReference type="GO" id="GO:0005524">
    <property type="term" value="F:ATP binding"/>
    <property type="evidence" value="ECO:0007669"/>
    <property type="project" value="UniProtKB-KW"/>
</dbReference>
<dbReference type="PROSITE" id="PS00211">
    <property type="entry name" value="ABC_TRANSPORTER_1"/>
    <property type="match status" value="1"/>
</dbReference>
<dbReference type="CDD" id="cd03264">
    <property type="entry name" value="ABC_drug_resistance_like"/>
    <property type="match status" value="1"/>
</dbReference>
<gene>
    <name evidence="6" type="ORF">A8708_26775</name>
</gene>